<evidence type="ECO:0000313" key="4">
    <source>
        <dbReference type="Proteomes" id="UP000053372"/>
    </source>
</evidence>
<feature type="transmembrane region" description="Helical" evidence="1">
    <location>
        <begin position="40"/>
        <end position="59"/>
    </location>
</feature>
<keyword evidence="1" id="KW-1133">Transmembrane helix</keyword>
<keyword evidence="4" id="KW-1185">Reference proteome</keyword>
<keyword evidence="1" id="KW-0812">Transmembrane</keyword>
<reference evidence="3 4" key="1">
    <citation type="journal article" date="2015" name="Genome Announc.">
        <title>Draft Genome of the Euendolithic (true boring) Cyanobacterium Mastigocoleus testarum strain BC008.</title>
        <authorList>
            <person name="Guida B.S."/>
            <person name="Garcia-Pichel F."/>
        </authorList>
    </citation>
    <scope>NUCLEOTIDE SEQUENCE [LARGE SCALE GENOMIC DNA]</scope>
    <source>
        <strain evidence="3 4">BC008</strain>
    </source>
</reference>
<organism evidence="3 4">
    <name type="scientific">Mastigocoleus testarum BC008</name>
    <dbReference type="NCBI Taxonomy" id="371196"/>
    <lineage>
        <taxon>Bacteria</taxon>
        <taxon>Bacillati</taxon>
        <taxon>Cyanobacteriota</taxon>
        <taxon>Cyanophyceae</taxon>
        <taxon>Nostocales</taxon>
        <taxon>Hapalosiphonaceae</taxon>
        <taxon>Mastigocoleus</taxon>
    </lineage>
</organism>
<sequence length="68" mass="7384">MQSEDKFALLIIGLPIAGLLYSGLGIALMVNSSTVRHYPLISGGIFVLIPFLTAVFLWTRASAKAYKK</sequence>
<keyword evidence="1" id="KW-0472">Membrane</keyword>
<dbReference type="EMBL" id="LMTZ01000001">
    <property type="protein sequence ID" value="KST70419.1"/>
    <property type="molecule type" value="Genomic_DNA"/>
</dbReference>
<proteinExistence type="predicted"/>
<evidence type="ECO:0000313" key="3">
    <source>
        <dbReference type="EMBL" id="KST70419.1"/>
    </source>
</evidence>
<dbReference type="Proteomes" id="UP000053372">
    <property type="component" value="Unassembled WGS sequence"/>
</dbReference>
<evidence type="ECO:0000313" key="2">
    <source>
        <dbReference type="EMBL" id="KST65355.1"/>
    </source>
</evidence>
<accession>A0A0V8A0V9</accession>
<dbReference type="OrthoDB" id="561196at2"/>
<dbReference type="EMBL" id="LMTZ01000108">
    <property type="protein sequence ID" value="KST65355.1"/>
    <property type="molecule type" value="Genomic_DNA"/>
</dbReference>
<evidence type="ECO:0000256" key="1">
    <source>
        <dbReference type="SAM" id="Phobius"/>
    </source>
</evidence>
<feature type="transmembrane region" description="Helical" evidence="1">
    <location>
        <begin position="7"/>
        <end position="28"/>
    </location>
</feature>
<name>A0A0V8A0V9_9CYAN</name>
<protein>
    <submittedName>
        <fullName evidence="3">Uncharacterized protein</fullName>
    </submittedName>
</protein>
<gene>
    <name evidence="2" type="ORF">BC008_21390</name>
    <name evidence="3" type="ORF">BC008_45345</name>
</gene>
<dbReference type="RefSeq" id="WP_027846158.1">
    <property type="nucleotide sequence ID" value="NZ_LMTZ01000001.1"/>
</dbReference>
<comment type="caution">
    <text evidence="3">The sequence shown here is derived from an EMBL/GenBank/DDBJ whole genome shotgun (WGS) entry which is preliminary data.</text>
</comment>
<dbReference type="AlphaFoldDB" id="A0A0V8A0V9"/>